<dbReference type="Gene3D" id="3.30.70.1070">
    <property type="entry name" value="Sporulation related repeat"/>
    <property type="match status" value="1"/>
</dbReference>
<reference evidence="5 6" key="1">
    <citation type="submission" date="2019-11" db="EMBL/GenBank/DDBJ databases">
        <title>FDA dAtabase for Regulatory Grade micrObial Sequences (FDA-ARGOS): Supporting development and validation of Infectious Disease Dx tests.</title>
        <authorList>
            <person name="Patel R."/>
            <person name="Rucinski S."/>
            <person name="Tallon L."/>
            <person name="Sadzewicz L."/>
            <person name="Vavikolanu K."/>
            <person name="Mehta A."/>
            <person name="Aluvathingal J."/>
            <person name="Nadendla S."/>
            <person name="Nandy P."/>
            <person name="Geyer C."/>
            <person name="Yan Y."/>
            <person name="Sichtig H."/>
        </authorList>
    </citation>
    <scope>NUCLEOTIDE SEQUENCE [LARGE SCALE GENOMIC DNA]</scope>
    <source>
        <strain evidence="5 6">FDAARGOS_557</strain>
    </source>
</reference>
<dbReference type="GO" id="GO:0032506">
    <property type="term" value="P:cytokinetic process"/>
    <property type="evidence" value="ECO:0007669"/>
    <property type="project" value="TreeGrafter"/>
</dbReference>
<sequence length="205" mass="22674">MFGKTQRGVSERPNKPKKPLIPTWLGTLVIILIVLSFLMALMLWKPWEPVKPKTQTSAESVQEEDTNKDYRFYDLLPQQQVTPIPEQAVPENKNQDTVVIVEAPRPEVAPPEATTTEPGLEASEAPVAAPASYILQVRSFDDPDQADARRAEIILNGLSADVVRSVENGKVWYRVVSGPYDSAEAAIIAQQTLQNSGIDSIVVKR</sequence>
<dbReference type="SUPFAM" id="SSF110997">
    <property type="entry name" value="Sporulation related repeat"/>
    <property type="match status" value="1"/>
</dbReference>
<dbReference type="PANTHER" id="PTHR38687:SF1">
    <property type="entry name" value="CELL DIVISION PROTEIN DEDD"/>
    <property type="match status" value="1"/>
</dbReference>
<protein>
    <submittedName>
        <fullName evidence="4">Cell division protein FtsN</fullName>
    </submittedName>
    <submittedName>
        <fullName evidence="5">SPOR domain-containing protein</fullName>
    </submittedName>
</protein>
<evidence type="ECO:0000313" key="4">
    <source>
        <dbReference type="EMBL" id="MDR6629645.1"/>
    </source>
</evidence>
<keyword evidence="4" id="KW-0131">Cell cycle</keyword>
<dbReference type="Proteomes" id="UP000509126">
    <property type="component" value="Chromosome"/>
</dbReference>
<dbReference type="InterPro" id="IPR052521">
    <property type="entry name" value="Cell_div_SPOR-domain"/>
</dbReference>
<accession>A0A2K8UMA1</accession>
<dbReference type="InterPro" id="IPR036680">
    <property type="entry name" value="SPOR-like_sf"/>
</dbReference>
<keyword evidence="1" id="KW-0472">Membrane</keyword>
<evidence type="ECO:0000313" key="3">
    <source>
        <dbReference type="EMBL" id="MDP1448519.1"/>
    </source>
</evidence>
<dbReference type="EMBL" id="JAUUUS010000296">
    <property type="protein sequence ID" value="MDP1448519.1"/>
    <property type="molecule type" value="Genomic_DNA"/>
</dbReference>
<evidence type="ECO:0000259" key="2">
    <source>
        <dbReference type="PROSITE" id="PS51724"/>
    </source>
</evidence>
<dbReference type="Proteomes" id="UP001262767">
    <property type="component" value="Unassembled WGS sequence"/>
</dbReference>
<dbReference type="EMBL" id="CP054803">
    <property type="protein sequence ID" value="QKU20134.1"/>
    <property type="molecule type" value="Genomic_DNA"/>
</dbReference>
<dbReference type="Proteomes" id="UP001242129">
    <property type="component" value="Unassembled WGS sequence"/>
</dbReference>
<reference evidence="3" key="2">
    <citation type="submission" date="2023-07" db="EMBL/GenBank/DDBJ databases">
        <title>Dynamics of blaOXA-23 gene transmission in Acinetobacter spp. from contaminated veterinary surfaces.</title>
        <authorList>
            <person name="Moreira Da Silva J."/>
            <person name="Menezes J."/>
            <person name="Fernandes L."/>
            <person name="Marques C."/>
            <person name="Amaral A."/>
            <person name="Timofte D."/>
            <person name="Pomba C."/>
        </authorList>
    </citation>
    <scope>NUCLEOTIDE SEQUENCE</scope>
    <source>
        <strain evidence="3">CMVB11Z4A1</strain>
    </source>
</reference>
<feature type="transmembrane region" description="Helical" evidence="1">
    <location>
        <begin position="21"/>
        <end position="44"/>
    </location>
</feature>
<evidence type="ECO:0000256" key="1">
    <source>
        <dbReference type="SAM" id="Phobius"/>
    </source>
</evidence>
<dbReference type="EMBL" id="JAVDSC010000005">
    <property type="protein sequence ID" value="MDR6629645.1"/>
    <property type="molecule type" value="Genomic_DNA"/>
</dbReference>
<feature type="domain" description="SPOR" evidence="2">
    <location>
        <begin position="127"/>
        <end position="205"/>
    </location>
</feature>
<keyword evidence="1" id="KW-0812">Transmembrane</keyword>
<evidence type="ECO:0000313" key="5">
    <source>
        <dbReference type="EMBL" id="QKU20134.1"/>
    </source>
</evidence>
<dbReference type="STRING" id="28090.GCA_002119785_01074"/>
<reference evidence="4" key="3">
    <citation type="submission" date="2023-07" db="EMBL/GenBank/DDBJ databases">
        <title>Sorghum-associated microbial communities from plants grown in Nebraska, USA.</title>
        <authorList>
            <person name="Schachtman D."/>
        </authorList>
    </citation>
    <scope>NUCLEOTIDE SEQUENCE</scope>
    <source>
        <strain evidence="4">BE44</strain>
    </source>
</reference>
<dbReference type="RefSeq" id="WP_004281265.1">
    <property type="nucleotide sequence ID" value="NZ_CABIYT010000052.1"/>
</dbReference>
<gene>
    <name evidence="5" type="ORF">FOB19_00905</name>
    <name evidence="4" type="ORF">J2X86_001686</name>
    <name evidence="3" type="ORF">Q8G51_12175</name>
</gene>
<dbReference type="Pfam" id="PF05036">
    <property type="entry name" value="SPOR"/>
    <property type="match status" value="1"/>
</dbReference>
<evidence type="ECO:0000313" key="6">
    <source>
        <dbReference type="Proteomes" id="UP000509126"/>
    </source>
</evidence>
<dbReference type="AlphaFoldDB" id="A0A2K8UMA1"/>
<dbReference type="InterPro" id="IPR007730">
    <property type="entry name" value="SPOR-like_dom"/>
</dbReference>
<dbReference type="GO" id="GO:0032153">
    <property type="term" value="C:cell division site"/>
    <property type="evidence" value="ECO:0007669"/>
    <property type="project" value="TreeGrafter"/>
</dbReference>
<organism evidence="5 6">
    <name type="scientific">Acinetobacter lwoffii</name>
    <dbReference type="NCBI Taxonomy" id="28090"/>
    <lineage>
        <taxon>Bacteria</taxon>
        <taxon>Pseudomonadati</taxon>
        <taxon>Pseudomonadota</taxon>
        <taxon>Gammaproteobacteria</taxon>
        <taxon>Moraxellales</taxon>
        <taxon>Moraxellaceae</taxon>
        <taxon>Acinetobacter</taxon>
    </lineage>
</organism>
<dbReference type="GO" id="GO:0030428">
    <property type="term" value="C:cell septum"/>
    <property type="evidence" value="ECO:0007669"/>
    <property type="project" value="TreeGrafter"/>
</dbReference>
<dbReference type="PROSITE" id="PS51724">
    <property type="entry name" value="SPOR"/>
    <property type="match status" value="1"/>
</dbReference>
<name>A0A2K8UMA1_ACILW</name>
<dbReference type="GO" id="GO:0042834">
    <property type="term" value="F:peptidoglycan binding"/>
    <property type="evidence" value="ECO:0007669"/>
    <property type="project" value="InterPro"/>
</dbReference>
<keyword evidence="1" id="KW-1133">Transmembrane helix</keyword>
<proteinExistence type="predicted"/>
<dbReference type="PANTHER" id="PTHR38687">
    <property type="entry name" value="CELL DIVISION PROTEIN DEDD-RELATED"/>
    <property type="match status" value="1"/>
</dbReference>
<keyword evidence="4" id="KW-0132">Cell division</keyword>